<accession>A0A0G2E8N8</accession>
<dbReference type="PROSITE" id="PS50850">
    <property type="entry name" value="MFS"/>
    <property type="match status" value="1"/>
</dbReference>
<keyword evidence="3 5" id="KW-1133">Transmembrane helix</keyword>
<feature type="transmembrane region" description="Helical" evidence="5">
    <location>
        <begin position="71"/>
        <end position="93"/>
    </location>
</feature>
<dbReference type="GO" id="GO:0022857">
    <property type="term" value="F:transmembrane transporter activity"/>
    <property type="evidence" value="ECO:0007669"/>
    <property type="project" value="InterPro"/>
</dbReference>
<feature type="transmembrane region" description="Helical" evidence="5">
    <location>
        <begin position="322"/>
        <end position="347"/>
    </location>
</feature>
<feature type="transmembrane region" description="Helical" evidence="5">
    <location>
        <begin position="402"/>
        <end position="422"/>
    </location>
</feature>
<organism evidence="7 8">
    <name type="scientific">Diplodia seriata</name>
    <dbReference type="NCBI Taxonomy" id="420778"/>
    <lineage>
        <taxon>Eukaryota</taxon>
        <taxon>Fungi</taxon>
        <taxon>Dikarya</taxon>
        <taxon>Ascomycota</taxon>
        <taxon>Pezizomycotina</taxon>
        <taxon>Dothideomycetes</taxon>
        <taxon>Dothideomycetes incertae sedis</taxon>
        <taxon>Botryosphaeriales</taxon>
        <taxon>Botryosphaeriaceae</taxon>
        <taxon>Diplodia</taxon>
    </lineage>
</organism>
<feature type="transmembrane region" description="Helical" evidence="5">
    <location>
        <begin position="495"/>
        <end position="516"/>
    </location>
</feature>
<feature type="transmembrane region" description="Helical" evidence="5">
    <location>
        <begin position="113"/>
        <end position="132"/>
    </location>
</feature>
<feature type="domain" description="Major facilitator superfamily (MFS) profile" evidence="6">
    <location>
        <begin position="73"/>
        <end position="541"/>
    </location>
</feature>
<proteinExistence type="predicted"/>
<evidence type="ECO:0000313" key="7">
    <source>
        <dbReference type="EMBL" id="KKY19337.1"/>
    </source>
</evidence>
<dbReference type="InterPro" id="IPR020846">
    <property type="entry name" value="MFS_dom"/>
</dbReference>
<feature type="transmembrane region" description="Helical" evidence="5">
    <location>
        <begin position="228"/>
        <end position="248"/>
    </location>
</feature>
<dbReference type="GO" id="GO:0005886">
    <property type="term" value="C:plasma membrane"/>
    <property type="evidence" value="ECO:0007669"/>
    <property type="project" value="TreeGrafter"/>
</dbReference>
<comment type="subcellular location">
    <subcellularLocation>
        <location evidence="1">Membrane</location>
        <topology evidence="1">Multi-pass membrane protein</topology>
    </subcellularLocation>
</comment>
<feature type="transmembrane region" description="Helical" evidence="5">
    <location>
        <begin position="173"/>
        <end position="192"/>
    </location>
</feature>
<keyword evidence="4 5" id="KW-0472">Membrane</keyword>
<dbReference type="Proteomes" id="UP000034182">
    <property type="component" value="Unassembled WGS sequence"/>
</dbReference>
<comment type="caution">
    <text evidence="7">The sequence shown here is derived from an EMBL/GenBank/DDBJ whole genome shotgun (WGS) entry which is preliminary data.</text>
</comment>
<dbReference type="InterPro" id="IPR036259">
    <property type="entry name" value="MFS_trans_sf"/>
</dbReference>
<sequence>MGFLNVLEDRHLGRLDVPGTAFLDNSSGKEFPSEKDEALKYGTGRHADTVLVPQPSDDPNDPLNFSPAKKLVMTTIVAFGVIIFSAVIAPMLAPGLVVIAGEFKRPLMDVSLATGYQSLVVGCSLPLVSAVSRKWGKRPVLLVSAFFGFAGSVLGAAWTTFDGLIVSRIVQGGSVAAFESVAISMIGDIYFVHERGFYMALMQFLLGATSNFTAVIAGPITANLGWEYLFYMLIPFTGIETLMLFFFVPETQYIRNKRSDLGDTEMVGKDGSVFETIEIGSTMVPPKKTFKQQLAIFTGTYSNDNFFQLLLTPFAICTNLPVLWSVISSGGAVALVVVQSIILPQVFSEAPYGLSPTGVGFLSMGPFVGGLLSAVLMAAIGDPLVRWACRKNGGVYEPEYRLLSMIGGFLMPLGALLFGYLAQNGVSFWATASAHGLDVIGVIVVATSTAAYGVDAYKEMASEIFVLSAAFKAFVFYSFSYFVNNWTETAGVGQVFYTLSIITTVIILTTPAVFVWGKMYRSYWHRADILGKLRLRTHAEE</sequence>
<evidence type="ECO:0000313" key="8">
    <source>
        <dbReference type="Proteomes" id="UP000034182"/>
    </source>
</evidence>
<evidence type="ECO:0000256" key="1">
    <source>
        <dbReference type="ARBA" id="ARBA00004141"/>
    </source>
</evidence>
<dbReference type="Gene3D" id="1.20.1250.20">
    <property type="entry name" value="MFS general substrate transporter like domains"/>
    <property type="match status" value="1"/>
</dbReference>
<keyword evidence="2 5" id="KW-0812">Transmembrane</keyword>
<evidence type="ECO:0000256" key="4">
    <source>
        <dbReference type="ARBA" id="ARBA00023136"/>
    </source>
</evidence>
<evidence type="ECO:0000256" key="3">
    <source>
        <dbReference type="ARBA" id="ARBA00022989"/>
    </source>
</evidence>
<reference evidence="7 8" key="1">
    <citation type="submission" date="2015-03" db="EMBL/GenBank/DDBJ databases">
        <authorList>
            <person name="Morales-Cruz A."/>
            <person name="Amrine K.C."/>
            <person name="Cantu D."/>
        </authorList>
    </citation>
    <scope>NUCLEOTIDE SEQUENCE [LARGE SCALE GENOMIC DNA]</scope>
    <source>
        <strain evidence="7">DS831</strain>
    </source>
</reference>
<dbReference type="SUPFAM" id="SSF103473">
    <property type="entry name" value="MFS general substrate transporter"/>
    <property type="match status" value="1"/>
</dbReference>
<feature type="transmembrane region" description="Helical" evidence="5">
    <location>
        <begin position="464"/>
        <end position="483"/>
    </location>
</feature>
<feature type="transmembrane region" description="Helical" evidence="5">
    <location>
        <begin position="359"/>
        <end position="381"/>
    </location>
</feature>
<evidence type="ECO:0000256" key="2">
    <source>
        <dbReference type="ARBA" id="ARBA00022692"/>
    </source>
</evidence>
<name>A0A0G2E8N8_9PEZI</name>
<gene>
    <name evidence="7" type="ORF">UCDDS831_g05542</name>
</gene>
<feature type="transmembrane region" description="Helical" evidence="5">
    <location>
        <begin position="139"/>
        <end position="161"/>
    </location>
</feature>
<dbReference type="AlphaFoldDB" id="A0A0G2E8N8"/>
<dbReference type="EMBL" id="LAQI01000113">
    <property type="protein sequence ID" value="KKY19337.1"/>
    <property type="molecule type" value="Genomic_DNA"/>
</dbReference>
<evidence type="ECO:0000256" key="5">
    <source>
        <dbReference type="SAM" id="Phobius"/>
    </source>
</evidence>
<evidence type="ECO:0000259" key="6">
    <source>
        <dbReference type="PROSITE" id="PS50850"/>
    </source>
</evidence>
<feature type="transmembrane region" description="Helical" evidence="5">
    <location>
        <begin position="204"/>
        <end position="222"/>
    </location>
</feature>
<dbReference type="Pfam" id="PF07690">
    <property type="entry name" value="MFS_1"/>
    <property type="match status" value="1"/>
</dbReference>
<dbReference type="InterPro" id="IPR011701">
    <property type="entry name" value="MFS"/>
</dbReference>
<dbReference type="PANTHER" id="PTHR23502:SF29">
    <property type="entry name" value="TRANSPORTER, PUTATIVE (AFU_ORTHOLOGUE AFUA_6G06680)-RELATED"/>
    <property type="match status" value="1"/>
</dbReference>
<reference evidence="7 8" key="2">
    <citation type="submission" date="2015-05" db="EMBL/GenBank/DDBJ databases">
        <title>Distinctive expansion of gene families associated with plant cell wall degradation and secondary metabolism in the genomes of grapevine trunk pathogens.</title>
        <authorList>
            <person name="Lawrence D.P."/>
            <person name="Travadon R."/>
            <person name="Rolshausen P.E."/>
            <person name="Baumgartner K."/>
        </authorList>
    </citation>
    <scope>NUCLEOTIDE SEQUENCE [LARGE SCALE GENOMIC DNA]</scope>
    <source>
        <strain evidence="7">DS831</strain>
    </source>
</reference>
<feature type="transmembrane region" description="Helical" evidence="5">
    <location>
        <begin position="428"/>
        <end position="452"/>
    </location>
</feature>
<dbReference type="PANTHER" id="PTHR23502">
    <property type="entry name" value="MAJOR FACILITATOR SUPERFAMILY"/>
    <property type="match status" value="1"/>
</dbReference>
<protein>
    <submittedName>
        <fullName evidence="7">Putative mfs transporter</fullName>
    </submittedName>
</protein>